<evidence type="ECO:0000313" key="3">
    <source>
        <dbReference type="EMBL" id="PWN91967.1"/>
    </source>
</evidence>
<dbReference type="PANTHER" id="PTHR28062:SF1">
    <property type="entry name" value="TRANSMEMBRANE PROTEIN"/>
    <property type="match status" value="1"/>
</dbReference>
<dbReference type="GO" id="GO:1902600">
    <property type="term" value="P:proton transmembrane transport"/>
    <property type="evidence" value="ECO:0007669"/>
    <property type="project" value="TreeGrafter"/>
</dbReference>
<dbReference type="GO" id="GO:0005743">
    <property type="term" value="C:mitochondrial inner membrane"/>
    <property type="evidence" value="ECO:0007669"/>
    <property type="project" value="TreeGrafter"/>
</dbReference>
<dbReference type="STRING" id="215250.A0A316YRG2"/>
<feature type="compositionally biased region" description="Low complexity" evidence="1">
    <location>
        <begin position="159"/>
        <end position="176"/>
    </location>
</feature>
<feature type="compositionally biased region" description="Pro residues" evidence="1">
    <location>
        <begin position="288"/>
        <end position="297"/>
    </location>
</feature>
<proteinExistence type="predicted"/>
<dbReference type="Proteomes" id="UP000245768">
    <property type="component" value="Unassembled WGS sequence"/>
</dbReference>
<dbReference type="GeneID" id="37045868"/>
<accession>A0A316YRG2</accession>
<evidence type="ECO:0000256" key="1">
    <source>
        <dbReference type="SAM" id="MobiDB-lite"/>
    </source>
</evidence>
<feature type="compositionally biased region" description="Gly residues" evidence="1">
    <location>
        <begin position="45"/>
        <end position="61"/>
    </location>
</feature>
<evidence type="ECO:0000256" key="2">
    <source>
        <dbReference type="SAM" id="Phobius"/>
    </source>
</evidence>
<dbReference type="AlphaFoldDB" id="A0A316YRG2"/>
<keyword evidence="2" id="KW-0812">Transmembrane</keyword>
<dbReference type="GO" id="GO:0006813">
    <property type="term" value="P:potassium ion transport"/>
    <property type="evidence" value="ECO:0007669"/>
    <property type="project" value="TreeGrafter"/>
</dbReference>
<sequence>MAHRQRTMRLIAIPLARARPGATPVSTFLAQRITAKGKEKAVSGGSDGGGGGVGSSGGEGETGAAAAAAEQAKKEPLVSRLMTRASNFWVSLGRTDVKSPLDWKRRTYTLGERLMDRIEYEEWALKGVDPALGPSLDVKEAGRRREDGKDEKAKEDVVSSTSASSSSSSPASPSPSLDIKSPSPDNIPLLYPPSLLAPTPLLASLSRLTSSRQPHHRQRMIWCIIGMPFTIPFAIVPVVPNLPFFYLVWRAWSHWKAYSSSKYLSTIISRGRLIPTPSSQLDEIFAIPAPPAPPPTESEPESGQGEKTAEQQRAAEEVVPILHKAAAEALVKALELDAQLAVELNRAMIQTQSSIEKGQLQKLDEAAKDDGHHQDANSKPKA</sequence>
<feature type="region of interest" description="Disordered" evidence="1">
    <location>
        <begin position="134"/>
        <end position="179"/>
    </location>
</feature>
<keyword evidence="2" id="KW-0472">Membrane</keyword>
<organism evidence="3 4">
    <name type="scientific">Acaromyces ingoldii</name>
    <dbReference type="NCBI Taxonomy" id="215250"/>
    <lineage>
        <taxon>Eukaryota</taxon>
        <taxon>Fungi</taxon>
        <taxon>Dikarya</taxon>
        <taxon>Basidiomycota</taxon>
        <taxon>Ustilaginomycotina</taxon>
        <taxon>Exobasidiomycetes</taxon>
        <taxon>Exobasidiales</taxon>
        <taxon>Cryptobasidiaceae</taxon>
        <taxon>Acaromyces</taxon>
    </lineage>
</organism>
<dbReference type="InParanoid" id="A0A316YRG2"/>
<feature type="region of interest" description="Disordered" evidence="1">
    <location>
        <begin position="37"/>
        <end position="74"/>
    </location>
</feature>
<dbReference type="OrthoDB" id="5562676at2759"/>
<dbReference type="InterPro" id="IPR018786">
    <property type="entry name" value="Mit_KHE1"/>
</dbReference>
<feature type="compositionally biased region" description="Basic and acidic residues" evidence="1">
    <location>
        <begin position="362"/>
        <end position="382"/>
    </location>
</feature>
<gene>
    <name evidence="3" type="ORF">FA10DRAFT_284877</name>
</gene>
<feature type="region of interest" description="Disordered" evidence="1">
    <location>
        <begin position="360"/>
        <end position="382"/>
    </location>
</feature>
<feature type="region of interest" description="Disordered" evidence="1">
    <location>
        <begin position="287"/>
        <end position="314"/>
    </location>
</feature>
<evidence type="ECO:0000313" key="4">
    <source>
        <dbReference type="Proteomes" id="UP000245768"/>
    </source>
</evidence>
<dbReference type="PANTHER" id="PTHR28062">
    <property type="entry name" value="K+-H+ EXCHANGE-LIKE PROTEIN"/>
    <property type="match status" value="1"/>
</dbReference>
<feature type="compositionally biased region" description="Basic and acidic residues" evidence="1">
    <location>
        <begin position="137"/>
        <end position="157"/>
    </location>
</feature>
<keyword evidence="4" id="KW-1185">Reference proteome</keyword>
<name>A0A316YRG2_9BASI</name>
<dbReference type="Pfam" id="PF10173">
    <property type="entry name" value="Mit_KHE1"/>
    <property type="match status" value="1"/>
</dbReference>
<reference evidence="3" key="1">
    <citation type="journal article" date="2018" name="Mol. Biol. Evol.">
        <title>Broad Genomic Sampling Reveals a Smut Pathogenic Ancestry of the Fungal Clade Ustilaginomycotina.</title>
        <authorList>
            <person name="Kijpornyongpan T."/>
            <person name="Mondo S.J."/>
            <person name="Barry K."/>
            <person name="Sandor L."/>
            <person name="Lee J."/>
            <person name="Lipzen A."/>
            <person name="Pangilinan J."/>
            <person name="LaButti K."/>
            <person name="Hainaut M."/>
            <person name="Henrissat B."/>
            <person name="Grigoriev I.V."/>
            <person name="Spatafora J.W."/>
            <person name="Aime M.C."/>
        </authorList>
    </citation>
    <scope>NUCLEOTIDE SEQUENCE [LARGE SCALE GENOMIC DNA]</scope>
    <source>
        <strain evidence="3">MCA 4198</strain>
    </source>
</reference>
<keyword evidence="2" id="KW-1133">Transmembrane helix</keyword>
<dbReference type="EMBL" id="KZ819635">
    <property type="protein sequence ID" value="PWN91967.1"/>
    <property type="molecule type" value="Genomic_DNA"/>
</dbReference>
<dbReference type="RefSeq" id="XP_025379165.1">
    <property type="nucleotide sequence ID" value="XM_025523952.1"/>
</dbReference>
<evidence type="ECO:0008006" key="5">
    <source>
        <dbReference type="Google" id="ProtNLM"/>
    </source>
</evidence>
<protein>
    <recommendedName>
        <fullName evidence="5">Mitochondrial K+-H+ exchange-related-domain-containing protein</fullName>
    </recommendedName>
</protein>
<feature type="transmembrane region" description="Helical" evidence="2">
    <location>
        <begin position="221"/>
        <end position="249"/>
    </location>
</feature>